<proteinExistence type="evidence at transcript level"/>
<dbReference type="AlphaFoldDB" id="A0A023G423"/>
<feature type="chain" id="PRO_5001520570" evidence="1">
    <location>
        <begin position="20"/>
        <end position="211"/>
    </location>
</feature>
<organism evidence="2">
    <name type="scientific">Amblyomma triste</name>
    <name type="common">Neotropical tick</name>
    <dbReference type="NCBI Taxonomy" id="251400"/>
    <lineage>
        <taxon>Eukaryota</taxon>
        <taxon>Metazoa</taxon>
        <taxon>Ecdysozoa</taxon>
        <taxon>Arthropoda</taxon>
        <taxon>Chelicerata</taxon>
        <taxon>Arachnida</taxon>
        <taxon>Acari</taxon>
        <taxon>Parasitiformes</taxon>
        <taxon>Ixodida</taxon>
        <taxon>Ixodoidea</taxon>
        <taxon>Ixodidae</taxon>
        <taxon>Amblyomminae</taxon>
        <taxon>Amblyomma</taxon>
    </lineage>
</organism>
<feature type="signal peptide" evidence="1">
    <location>
        <begin position="1"/>
        <end position="19"/>
    </location>
</feature>
<evidence type="ECO:0000313" key="2">
    <source>
        <dbReference type="EMBL" id="JAC28584.1"/>
    </source>
</evidence>
<sequence>MVGIATLLSFLVALRLSRADTQPLTVLTKPCPGVPDVDWTESINAYLRRIPNNVTLPDIFASNEIAGGLEVGRNTLSGLGNLWPYKHYHSYCAGNKTFIEVIAFAHDPLAAEMEWKTCGGAYGHIGMKVSSSKLRLVFIALPSADDPTHVELFKIYGDSLEEPWVYVTGAPKGVTTMIRVIGFLLKAHIKEFWAQLLSMDAQFIIRSHPHA</sequence>
<evidence type="ECO:0000256" key="1">
    <source>
        <dbReference type="SAM" id="SignalP"/>
    </source>
</evidence>
<keyword evidence="1" id="KW-0732">Signal</keyword>
<protein>
    <submittedName>
        <fullName evidence="2">Putative secreted protein</fullName>
    </submittedName>
</protein>
<dbReference type="EMBL" id="GBBM01006834">
    <property type="protein sequence ID" value="JAC28584.1"/>
    <property type="molecule type" value="mRNA"/>
</dbReference>
<reference evidence="2" key="1">
    <citation type="submission" date="2014-03" db="EMBL/GenBank/DDBJ databases">
        <title>The sialotranscriptome of Amblyomma triste, Amblyomma parvum and Amblyomma cajennense ticks, uncovered by 454-based RNA-seq.</title>
        <authorList>
            <person name="Garcia G.R."/>
            <person name="Gardinassi L.G."/>
            <person name="Ribeiro J.M."/>
            <person name="Anatriello E."/>
            <person name="Ferreira B.R."/>
            <person name="Moreira H.N."/>
            <person name="Mafra C."/>
            <person name="Olegario M.M."/>
            <person name="Szabo P.J."/>
            <person name="Miranda-Santos I.K."/>
            <person name="Maruyama S.R."/>
        </authorList>
    </citation>
    <scope>NUCLEOTIDE SEQUENCE</scope>
    <source>
        <strain evidence="2">Mato Grasso do Sul</strain>
        <tissue evidence="2">Salivary glands</tissue>
    </source>
</reference>
<accession>A0A023G423</accession>
<name>A0A023G423_AMBTT</name>